<evidence type="ECO:0000256" key="6">
    <source>
        <dbReference type="ARBA" id="ARBA00022729"/>
    </source>
</evidence>
<evidence type="ECO:0000256" key="2">
    <source>
        <dbReference type="ARBA" id="ARBA00022448"/>
    </source>
</evidence>
<dbReference type="PANTHER" id="PTHR32552">
    <property type="entry name" value="FERRICHROME IRON RECEPTOR-RELATED"/>
    <property type="match status" value="1"/>
</dbReference>
<evidence type="ECO:0000256" key="3">
    <source>
        <dbReference type="ARBA" id="ARBA00022452"/>
    </source>
</evidence>
<keyword evidence="2" id="KW-0813">Transport</keyword>
<name>A0A934RXU1_9BACT</name>
<dbReference type="RefSeq" id="WP_200357928.1">
    <property type="nucleotide sequence ID" value="NZ_JAENIL010000055.1"/>
</dbReference>
<keyword evidence="6 11" id="KW-0732">Signal</keyword>
<reference evidence="13" key="1">
    <citation type="submission" date="2021-01" db="EMBL/GenBank/DDBJ databases">
        <title>Modified the classification status of verrucomicrobia.</title>
        <authorList>
            <person name="Feng X."/>
        </authorList>
    </citation>
    <scope>NUCLEOTIDE SEQUENCE</scope>
    <source>
        <strain evidence="13">KCTC 13126</strain>
    </source>
</reference>
<accession>A0A934RXU1</accession>
<dbReference type="Proteomes" id="UP000617628">
    <property type="component" value="Unassembled WGS sequence"/>
</dbReference>
<dbReference type="PANTHER" id="PTHR32552:SF68">
    <property type="entry name" value="FERRICHROME OUTER MEMBRANE TRANSPORTER_PHAGE RECEPTOR"/>
    <property type="match status" value="1"/>
</dbReference>
<proteinExistence type="predicted"/>
<dbReference type="InterPro" id="IPR012910">
    <property type="entry name" value="Plug_dom"/>
</dbReference>
<keyword evidence="14" id="KW-1185">Reference proteome</keyword>
<dbReference type="SUPFAM" id="SSF56935">
    <property type="entry name" value="Porins"/>
    <property type="match status" value="1"/>
</dbReference>
<dbReference type="Gene3D" id="2.40.170.20">
    <property type="entry name" value="TonB-dependent receptor, beta-barrel domain"/>
    <property type="match status" value="2"/>
</dbReference>
<sequence>MRTKTTWCPQRTVPVMLAGILPFTISIAQDGTEDNEIFELSPFSVEASDNEGYRAQNTLAGTRLKSNLGDIASSISVFTEEFLDDIGATNIQDAYLYSVNTENENEYSSNDTEGHGVSSTNSSRVRGLVASTTTRGFFDTRFRADTYNSERFTLARGPNSILYGIGSPAGLMNATLKKARTNEDSYEVEYRFDSEDGNRVMVDFNKVLIEDKLAIRFAAVEQEIETWKDPEIDDEARRYGALTFRPTENTTISANYEHMKNTRSKARGRLAKEEIKQWEAAGRPFIDSFNDRVTYDNGATWVDELVIPSGYGLAREGQTIAVSALQEPEQHALGFNRDSGSKFRSGESRTYMHGHLDLDPSAFSVIEDPETRAIYEGLGYQGLIFLDSAITVGDPDPNVPFRTFTPEDTLVPTNFNIHGLTSATDFKGENYGASIEHRFTDDLYVELAVNHEEWSRYFVDPIRGENAIVYVDINYYIPLWRLNRTVGGPDNPSYNWASRPNRNQDKLRDGDGEFVLIENPNVGRYYTEGQLIGFHETIDQDNLRFTASYEMDFTEQNKHLGRHALAVLYQKDEIEQFQRKLRAFNAFDYKLSNGNNLSDIGDGQNNLLNRYYIDFPGMPLTGGENSIRYPGRYELQDPDFWPQVIGGFSGDGRPILNRREIEGKMAVLQSRFMDNRLITTFGVRNDEETQFGTRDPATIRDERGEYQPDPIPDDPYYSDDGTTRTKGVVFKATDWLSLFYNESDSYLPQGQYQSVLGGSLPPANGEGEDYGFMLNLLEGKLFTRVSWYEQTAFGALEFDWIYNRTRFTVIRNSNRWIEDFWEELTPENFGGVADPALDDRKQWAADLGLSFENDYSPEGIEFTDFTRMTRDYESEGMEVELHAKPLENWDVVLTFGKNESKNLNSLPYTLQAIDQRIDVWEKYYNLPKNPTDADFYGPSVEIDGVMVDGFANVSNDTVDWNPSYLADPSDQWAINRTDSIGNNNLVHPNGLALVALAREEVGTANTRSRKYRTNLITNYRFNDGKFKGLGIGGAVRWRSESAIGYMGKTNPINPASFTLVPDITRPIWGEELWDFDAWVKYRHSFTVADREIDWRIQLNVKNLFDDNDIYPVVAHTDGSILQWEQKAPRTWMITNSFEF</sequence>
<feature type="chain" id="PRO_5037020709" description="TonB-dependent receptor plug domain-containing protein" evidence="11">
    <location>
        <begin position="29"/>
        <end position="1139"/>
    </location>
</feature>
<feature type="signal peptide" evidence="11">
    <location>
        <begin position="1"/>
        <end position="28"/>
    </location>
</feature>
<evidence type="ECO:0000256" key="9">
    <source>
        <dbReference type="ARBA" id="ARBA00023136"/>
    </source>
</evidence>
<dbReference type="GO" id="GO:0015344">
    <property type="term" value="F:siderophore uptake transmembrane transporter activity"/>
    <property type="evidence" value="ECO:0007669"/>
    <property type="project" value="TreeGrafter"/>
</dbReference>
<evidence type="ECO:0000256" key="4">
    <source>
        <dbReference type="ARBA" id="ARBA00022496"/>
    </source>
</evidence>
<dbReference type="InterPro" id="IPR037066">
    <property type="entry name" value="Plug_dom_sf"/>
</dbReference>
<dbReference type="InterPro" id="IPR039426">
    <property type="entry name" value="TonB-dep_rcpt-like"/>
</dbReference>
<evidence type="ECO:0000313" key="13">
    <source>
        <dbReference type="EMBL" id="MBK1879715.1"/>
    </source>
</evidence>
<dbReference type="EMBL" id="JAENIL010000055">
    <property type="protein sequence ID" value="MBK1879715.1"/>
    <property type="molecule type" value="Genomic_DNA"/>
</dbReference>
<keyword evidence="7" id="KW-0408">Iron</keyword>
<dbReference type="InterPro" id="IPR036942">
    <property type="entry name" value="Beta-barrel_TonB_sf"/>
</dbReference>
<evidence type="ECO:0000259" key="12">
    <source>
        <dbReference type="Pfam" id="PF07715"/>
    </source>
</evidence>
<evidence type="ECO:0000256" key="5">
    <source>
        <dbReference type="ARBA" id="ARBA00022692"/>
    </source>
</evidence>
<comment type="subcellular location">
    <subcellularLocation>
        <location evidence="1">Cell outer membrane</location>
        <topology evidence="1">Multi-pass membrane protein</topology>
    </subcellularLocation>
</comment>
<evidence type="ECO:0000256" key="11">
    <source>
        <dbReference type="SAM" id="SignalP"/>
    </source>
</evidence>
<evidence type="ECO:0000256" key="1">
    <source>
        <dbReference type="ARBA" id="ARBA00004571"/>
    </source>
</evidence>
<keyword evidence="10" id="KW-0998">Cell outer membrane</keyword>
<evidence type="ECO:0000313" key="14">
    <source>
        <dbReference type="Proteomes" id="UP000617628"/>
    </source>
</evidence>
<evidence type="ECO:0000256" key="7">
    <source>
        <dbReference type="ARBA" id="ARBA00023004"/>
    </source>
</evidence>
<dbReference type="AlphaFoldDB" id="A0A934RXU1"/>
<comment type="caution">
    <text evidence="13">The sequence shown here is derived from an EMBL/GenBank/DDBJ whole genome shotgun (WGS) entry which is preliminary data.</text>
</comment>
<protein>
    <recommendedName>
        <fullName evidence="12">TonB-dependent receptor plug domain-containing protein</fullName>
    </recommendedName>
</protein>
<organism evidence="13 14">
    <name type="scientific">Pelagicoccus mobilis</name>
    <dbReference type="NCBI Taxonomy" id="415221"/>
    <lineage>
        <taxon>Bacteria</taxon>
        <taxon>Pseudomonadati</taxon>
        <taxon>Verrucomicrobiota</taxon>
        <taxon>Opitutia</taxon>
        <taxon>Puniceicoccales</taxon>
        <taxon>Pelagicoccaceae</taxon>
        <taxon>Pelagicoccus</taxon>
    </lineage>
</organism>
<dbReference type="Pfam" id="PF07715">
    <property type="entry name" value="Plug"/>
    <property type="match status" value="1"/>
</dbReference>
<keyword evidence="5" id="KW-0812">Transmembrane</keyword>
<keyword evidence="4" id="KW-0410">Iron transport</keyword>
<keyword evidence="8" id="KW-0406">Ion transport</keyword>
<feature type="domain" description="TonB-dependent receptor plug" evidence="12">
    <location>
        <begin position="70"/>
        <end position="170"/>
    </location>
</feature>
<evidence type="ECO:0000256" key="8">
    <source>
        <dbReference type="ARBA" id="ARBA00023065"/>
    </source>
</evidence>
<dbReference type="Gene3D" id="2.170.130.10">
    <property type="entry name" value="TonB-dependent receptor, plug domain"/>
    <property type="match status" value="1"/>
</dbReference>
<keyword evidence="3" id="KW-1134">Transmembrane beta strand</keyword>
<dbReference type="GO" id="GO:0009279">
    <property type="term" value="C:cell outer membrane"/>
    <property type="evidence" value="ECO:0007669"/>
    <property type="project" value="UniProtKB-SubCell"/>
</dbReference>
<evidence type="ECO:0000256" key="10">
    <source>
        <dbReference type="ARBA" id="ARBA00023237"/>
    </source>
</evidence>
<keyword evidence="9" id="KW-0472">Membrane</keyword>
<gene>
    <name evidence="13" type="ORF">JIN87_22710</name>
</gene>